<accession>A0A420HJ78</accession>
<comment type="caution">
    <text evidence="2">The sequence shown here is derived from an EMBL/GenBank/DDBJ whole genome shotgun (WGS) entry which is preliminary data.</text>
</comment>
<dbReference type="GO" id="GO:0006315">
    <property type="term" value="P:homing of group II introns"/>
    <property type="evidence" value="ECO:0007669"/>
    <property type="project" value="TreeGrafter"/>
</dbReference>
<evidence type="ECO:0000259" key="1">
    <source>
        <dbReference type="PROSITE" id="PS50878"/>
    </source>
</evidence>
<dbReference type="STRING" id="212602.A0A420HJ78"/>
<dbReference type="GO" id="GO:0003964">
    <property type="term" value="F:RNA-directed DNA polymerase activity"/>
    <property type="evidence" value="ECO:0007669"/>
    <property type="project" value="TreeGrafter"/>
</dbReference>
<dbReference type="InterPro" id="IPR024937">
    <property type="entry name" value="Domain_X"/>
</dbReference>
<feature type="domain" description="Reverse transcriptase" evidence="1">
    <location>
        <begin position="1"/>
        <end position="72"/>
    </location>
</feature>
<protein>
    <submittedName>
        <fullName evidence="2">Putative COX1/OXI3 intron 1 protein</fullName>
    </submittedName>
</protein>
<keyword evidence="3" id="KW-1185">Reference proteome</keyword>
<dbReference type="GO" id="GO:0005739">
    <property type="term" value="C:mitochondrion"/>
    <property type="evidence" value="ECO:0007669"/>
    <property type="project" value="TreeGrafter"/>
</dbReference>
<dbReference type="Pfam" id="PF01348">
    <property type="entry name" value="Intron_maturas2"/>
    <property type="match status" value="1"/>
</dbReference>
<dbReference type="PANTHER" id="PTHR33642">
    <property type="entry name" value="COX1/OXI3 INTRON 1 PROTEIN-RELATED"/>
    <property type="match status" value="1"/>
</dbReference>
<name>A0A420HJ78_9PEZI</name>
<gene>
    <name evidence="2" type="ORF">OnM2_073003</name>
</gene>
<reference evidence="2 3" key="1">
    <citation type="journal article" date="2018" name="BMC Genomics">
        <title>Comparative genome analyses reveal sequence features reflecting distinct modes of host-adaptation between dicot and monocot powdery mildew.</title>
        <authorList>
            <person name="Wu Y."/>
            <person name="Ma X."/>
            <person name="Pan Z."/>
            <person name="Kale S.D."/>
            <person name="Song Y."/>
            <person name="King H."/>
            <person name="Zhang Q."/>
            <person name="Presley C."/>
            <person name="Deng X."/>
            <person name="Wei C.I."/>
            <person name="Xiao S."/>
        </authorList>
    </citation>
    <scope>NUCLEOTIDE SEQUENCE [LARGE SCALE GENOMIC DNA]</scope>
    <source>
        <strain evidence="2">UMSG2</strain>
    </source>
</reference>
<evidence type="ECO:0000313" key="3">
    <source>
        <dbReference type="Proteomes" id="UP000286134"/>
    </source>
</evidence>
<dbReference type="PANTHER" id="PTHR33642:SF4">
    <property type="entry name" value="COX1_OXI3 INTRON 1 PROTEIN-RELATED"/>
    <property type="match status" value="1"/>
</dbReference>
<dbReference type="Proteomes" id="UP000286134">
    <property type="component" value="Unassembled WGS sequence"/>
</dbReference>
<dbReference type="InterPro" id="IPR043502">
    <property type="entry name" value="DNA/RNA_pol_sf"/>
</dbReference>
<dbReference type="OrthoDB" id="3594036at2759"/>
<evidence type="ECO:0000313" key="2">
    <source>
        <dbReference type="EMBL" id="RKF57470.1"/>
    </source>
</evidence>
<proteinExistence type="predicted"/>
<dbReference type="SUPFAM" id="SSF56672">
    <property type="entry name" value="DNA/RNA polymerases"/>
    <property type="match status" value="1"/>
</dbReference>
<dbReference type="AlphaFoldDB" id="A0A420HJ78"/>
<sequence length="207" mass="23740">MIHNDPNFKRIMYLRYADDFVILISGSSDDAAMIRNRVKDILIKKCGLELNKEKTIITATKDGLKMRMRIMIPVDDIIQKLITNKFAKRNAMGIPTATARRELVNLTHHEIITFYNHRIQGLLVFYSFASNLTSLRKIIMFLHLSCALTLALKFKLRTCRKVFNKFGRNLTDTETDIGLKLPNSLKVTHNYSGTQSSSNTDNLLKMS</sequence>
<dbReference type="InterPro" id="IPR000477">
    <property type="entry name" value="RT_dom"/>
</dbReference>
<dbReference type="GO" id="GO:0090615">
    <property type="term" value="P:mitochondrial mRNA processing"/>
    <property type="evidence" value="ECO:0007669"/>
    <property type="project" value="TreeGrafter"/>
</dbReference>
<dbReference type="PROSITE" id="PS50878">
    <property type="entry name" value="RT_POL"/>
    <property type="match status" value="1"/>
</dbReference>
<organism evidence="2 3">
    <name type="scientific">Erysiphe neolycopersici</name>
    <dbReference type="NCBI Taxonomy" id="212602"/>
    <lineage>
        <taxon>Eukaryota</taxon>
        <taxon>Fungi</taxon>
        <taxon>Dikarya</taxon>
        <taxon>Ascomycota</taxon>
        <taxon>Pezizomycotina</taxon>
        <taxon>Leotiomycetes</taxon>
        <taxon>Erysiphales</taxon>
        <taxon>Erysiphaceae</taxon>
        <taxon>Erysiphe</taxon>
    </lineage>
</organism>
<dbReference type="EMBL" id="MCFK01007384">
    <property type="protein sequence ID" value="RKF57470.1"/>
    <property type="molecule type" value="Genomic_DNA"/>
</dbReference>